<name>A0A936NGM5_9ACTN</name>
<accession>A0A936NGM5</accession>
<dbReference type="PANTHER" id="PTHR46558">
    <property type="entry name" value="TRACRIPTIONAL REGULATORY PROTEIN-RELATED-RELATED"/>
    <property type="match status" value="1"/>
</dbReference>
<dbReference type="AlphaFoldDB" id="A0A936NGM5"/>
<evidence type="ECO:0000313" key="3">
    <source>
        <dbReference type="EMBL" id="MBK9298594.1"/>
    </source>
</evidence>
<gene>
    <name evidence="3" type="ORF">IPN02_17565</name>
</gene>
<feature type="domain" description="HTH cro/C1-type" evidence="2">
    <location>
        <begin position="21"/>
        <end position="75"/>
    </location>
</feature>
<organism evidence="3 4">
    <name type="scientific">Candidatus Neomicrothrix subdominans</name>
    <dbReference type="NCBI Taxonomy" id="2954438"/>
    <lineage>
        <taxon>Bacteria</taxon>
        <taxon>Bacillati</taxon>
        <taxon>Actinomycetota</taxon>
        <taxon>Acidimicrobiia</taxon>
        <taxon>Acidimicrobiales</taxon>
        <taxon>Microthrixaceae</taxon>
        <taxon>Candidatus Neomicrothrix</taxon>
    </lineage>
</organism>
<dbReference type="SUPFAM" id="SSF47413">
    <property type="entry name" value="lambda repressor-like DNA-binding domains"/>
    <property type="match status" value="1"/>
</dbReference>
<evidence type="ECO:0000256" key="1">
    <source>
        <dbReference type="ARBA" id="ARBA00023125"/>
    </source>
</evidence>
<proteinExistence type="predicted"/>
<dbReference type="Gene3D" id="1.10.260.40">
    <property type="entry name" value="lambda repressor-like DNA-binding domains"/>
    <property type="match status" value="1"/>
</dbReference>
<reference evidence="3 4" key="1">
    <citation type="submission" date="2020-10" db="EMBL/GenBank/DDBJ databases">
        <title>Connecting structure to function with the recovery of over 1000 high-quality activated sludge metagenome-assembled genomes encoding full-length rRNA genes using long-read sequencing.</title>
        <authorList>
            <person name="Singleton C.M."/>
            <person name="Petriglieri F."/>
            <person name="Kristensen J.M."/>
            <person name="Kirkegaard R.H."/>
            <person name="Michaelsen T.Y."/>
            <person name="Andersen M.H."/>
            <person name="Karst S.M."/>
            <person name="Dueholm M.S."/>
            <person name="Nielsen P.H."/>
            <person name="Albertsen M."/>
        </authorList>
    </citation>
    <scope>NUCLEOTIDE SEQUENCE [LARGE SCALE GENOMIC DNA]</scope>
    <source>
        <strain evidence="3">Lyne_18-Q3-R50-59_MAXAC.006</strain>
    </source>
</reference>
<sequence>MFAAVSEPPDASLPSNLGGRIAALRGDLGWTQTELAERVAISRVAVSNLESGRSIPSERTVVLLAGVFGTEPHQLVANTSYPHQKSDRLPLVAARHTEIDLQLALLDRDLEWLARVESPELTREVLGEWRVRLESLAQRTLDRRCRDQLAEARRRVGRLAGS</sequence>
<comment type="caution">
    <text evidence="3">The sequence shown here is derived from an EMBL/GenBank/DDBJ whole genome shotgun (WGS) entry which is preliminary data.</text>
</comment>
<dbReference type="SMART" id="SM00530">
    <property type="entry name" value="HTH_XRE"/>
    <property type="match status" value="1"/>
</dbReference>
<evidence type="ECO:0000313" key="4">
    <source>
        <dbReference type="Proteomes" id="UP000727993"/>
    </source>
</evidence>
<protein>
    <submittedName>
        <fullName evidence="3">Helix-turn-helix domain-containing protein</fullName>
    </submittedName>
</protein>
<dbReference type="InterPro" id="IPR010982">
    <property type="entry name" value="Lambda_DNA-bd_dom_sf"/>
</dbReference>
<dbReference type="GO" id="GO:0003677">
    <property type="term" value="F:DNA binding"/>
    <property type="evidence" value="ECO:0007669"/>
    <property type="project" value="UniProtKB-KW"/>
</dbReference>
<dbReference type="PROSITE" id="PS50943">
    <property type="entry name" value="HTH_CROC1"/>
    <property type="match status" value="1"/>
</dbReference>
<dbReference type="Proteomes" id="UP000727993">
    <property type="component" value="Unassembled WGS sequence"/>
</dbReference>
<dbReference type="Pfam" id="PF01381">
    <property type="entry name" value="HTH_3"/>
    <property type="match status" value="1"/>
</dbReference>
<keyword evidence="1" id="KW-0238">DNA-binding</keyword>
<dbReference type="PANTHER" id="PTHR46558:SF4">
    <property type="entry name" value="DNA-BIDING PHAGE PROTEIN"/>
    <property type="match status" value="1"/>
</dbReference>
<dbReference type="CDD" id="cd00093">
    <property type="entry name" value="HTH_XRE"/>
    <property type="match status" value="1"/>
</dbReference>
<dbReference type="EMBL" id="JADJZA010000010">
    <property type="protein sequence ID" value="MBK9298594.1"/>
    <property type="molecule type" value="Genomic_DNA"/>
</dbReference>
<dbReference type="InterPro" id="IPR001387">
    <property type="entry name" value="Cro/C1-type_HTH"/>
</dbReference>
<evidence type="ECO:0000259" key="2">
    <source>
        <dbReference type="PROSITE" id="PS50943"/>
    </source>
</evidence>